<evidence type="ECO:0000313" key="2">
    <source>
        <dbReference type="Proteomes" id="UP000199337"/>
    </source>
</evidence>
<reference evidence="2" key="1">
    <citation type="submission" date="2016-10" db="EMBL/GenBank/DDBJ databases">
        <authorList>
            <person name="Varghese N."/>
            <person name="Submissions S."/>
        </authorList>
    </citation>
    <scope>NUCLEOTIDE SEQUENCE [LARGE SCALE GENOMIC DNA]</scope>
    <source>
        <strain evidence="2">DSM 17038</strain>
    </source>
</reference>
<dbReference type="OrthoDB" id="1956411at2"/>
<dbReference type="AlphaFoldDB" id="A0A1I2Q4J3"/>
<proteinExistence type="predicted"/>
<organism evidence="1 2">
    <name type="scientific">Desulfotruncus arcticus DSM 17038</name>
    <dbReference type="NCBI Taxonomy" id="1121424"/>
    <lineage>
        <taxon>Bacteria</taxon>
        <taxon>Bacillati</taxon>
        <taxon>Bacillota</taxon>
        <taxon>Clostridia</taxon>
        <taxon>Eubacteriales</taxon>
        <taxon>Desulfallaceae</taxon>
        <taxon>Desulfotruncus</taxon>
    </lineage>
</organism>
<keyword evidence="2" id="KW-1185">Reference proteome</keyword>
<dbReference type="Proteomes" id="UP000199337">
    <property type="component" value="Unassembled WGS sequence"/>
</dbReference>
<evidence type="ECO:0000313" key="1">
    <source>
        <dbReference type="EMBL" id="SFG22850.1"/>
    </source>
</evidence>
<dbReference type="STRING" id="341036.SAMN05660649_01042"/>
<dbReference type="RefSeq" id="WP_092469399.1">
    <property type="nucleotide sequence ID" value="NZ_FOOX01000003.1"/>
</dbReference>
<name>A0A1I2Q4J3_9FIRM</name>
<dbReference type="EMBL" id="FOOX01000003">
    <property type="protein sequence ID" value="SFG22850.1"/>
    <property type="molecule type" value="Genomic_DNA"/>
</dbReference>
<protein>
    <submittedName>
        <fullName evidence="1">Uncharacterized protein</fullName>
    </submittedName>
</protein>
<accession>A0A1I2Q4J3</accession>
<gene>
    <name evidence="1" type="ORF">SAMN05660649_01042</name>
</gene>
<sequence length="109" mass="12790">MADDVKKQGCMPSYYPPCATEPLDVMYPDIYYQVYPVVKQYCEMYDNPSNPGCYPYPTRMTIEQMTTQIYQKVVVVTGYQLERQDGRGLLRSLVLILLIRELLRRRGSY</sequence>